<feature type="transmembrane region" description="Helical" evidence="9">
    <location>
        <begin position="813"/>
        <end position="834"/>
    </location>
</feature>
<feature type="transmembrane region" description="Helical" evidence="9">
    <location>
        <begin position="887"/>
        <end position="909"/>
    </location>
</feature>
<dbReference type="InterPro" id="IPR036770">
    <property type="entry name" value="Ankyrin_rpt-contain_sf"/>
</dbReference>
<gene>
    <name evidence="11" type="ORF">Esi_0020_0081</name>
</gene>
<evidence type="ECO:0000256" key="9">
    <source>
        <dbReference type="SAM" id="Phobius"/>
    </source>
</evidence>
<feature type="transmembrane region" description="Helical" evidence="9">
    <location>
        <begin position="654"/>
        <end position="676"/>
    </location>
</feature>
<accession>D8LHV7</accession>
<keyword evidence="4 9" id="KW-1133">Transmembrane helix</keyword>
<keyword evidence="2" id="KW-0813">Transport</keyword>
<reference evidence="11 12" key="1">
    <citation type="journal article" date="2010" name="Nature">
        <title>The Ectocarpus genome and the independent evolution of multicellularity in brown algae.</title>
        <authorList>
            <person name="Cock J.M."/>
            <person name="Sterck L."/>
            <person name="Rouze P."/>
            <person name="Scornet D."/>
            <person name="Allen A.E."/>
            <person name="Amoutzias G."/>
            <person name="Anthouard V."/>
            <person name="Artiguenave F."/>
            <person name="Aury J.M."/>
            <person name="Badger J.H."/>
            <person name="Beszteri B."/>
            <person name="Billiau K."/>
            <person name="Bonnet E."/>
            <person name="Bothwell J.H."/>
            <person name="Bowler C."/>
            <person name="Boyen C."/>
            <person name="Brownlee C."/>
            <person name="Carrano C.J."/>
            <person name="Charrier B."/>
            <person name="Cho G.Y."/>
            <person name="Coelho S.M."/>
            <person name="Collen J."/>
            <person name="Corre E."/>
            <person name="Da Silva C."/>
            <person name="Delage L."/>
            <person name="Delaroque N."/>
            <person name="Dittami S.M."/>
            <person name="Doulbeau S."/>
            <person name="Elias M."/>
            <person name="Farnham G."/>
            <person name="Gachon C.M."/>
            <person name="Gschloessl B."/>
            <person name="Heesch S."/>
            <person name="Jabbari K."/>
            <person name="Jubin C."/>
            <person name="Kawai H."/>
            <person name="Kimura K."/>
            <person name="Kloareg B."/>
            <person name="Kupper F.C."/>
            <person name="Lang D."/>
            <person name="Le Bail A."/>
            <person name="Leblanc C."/>
            <person name="Lerouge P."/>
            <person name="Lohr M."/>
            <person name="Lopez P.J."/>
            <person name="Martens C."/>
            <person name="Maumus F."/>
            <person name="Michel G."/>
            <person name="Miranda-Saavedra D."/>
            <person name="Morales J."/>
            <person name="Moreau H."/>
            <person name="Motomura T."/>
            <person name="Nagasato C."/>
            <person name="Napoli C.A."/>
            <person name="Nelson D.R."/>
            <person name="Nyvall-Collen P."/>
            <person name="Peters A.F."/>
            <person name="Pommier C."/>
            <person name="Potin P."/>
            <person name="Poulain J."/>
            <person name="Quesneville H."/>
            <person name="Read B."/>
            <person name="Rensing S.A."/>
            <person name="Ritter A."/>
            <person name="Rousvoal S."/>
            <person name="Samanta M."/>
            <person name="Samson G."/>
            <person name="Schroeder D.C."/>
            <person name="Segurens B."/>
            <person name="Strittmatter M."/>
            <person name="Tonon T."/>
            <person name="Tregear J.W."/>
            <person name="Valentin K."/>
            <person name="von Dassow P."/>
            <person name="Yamagishi T."/>
            <person name="Van de Peer Y."/>
            <person name="Wincker P."/>
        </authorList>
    </citation>
    <scope>NUCLEOTIDE SEQUENCE [LARGE SCALE GENOMIC DNA]</scope>
    <source>
        <strain evidence="12">Ec32 / CCAP1310/4</strain>
    </source>
</reference>
<evidence type="ECO:0000256" key="1">
    <source>
        <dbReference type="ARBA" id="ARBA00004141"/>
    </source>
</evidence>
<dbReference type="PANTHER" id="PTHR10117">
    <property type="entry name" value="TRANSIENT RECEPTOR POTENTIAL CHANNEL"/>
    <property type="match status" value="1"/>
</dbReference>
<sequence length="1067" mass="115709">MDQEDSLPSGASGDLTPSPLVEAIESGDRASVSKVLEGLTPDERQCELTTACAGSGAGRSHGADLSAPSARTSETVMLPVFHAAYVGHVDVLSEVHSALGANLSHDAVEKMLTSTSDRGGRNLLAKAVQGGAAPVVCALVDLLLAHKLAPAQRVKVLSSANGRNQTTLMVAAQSGQSEIAQAVIRLVGEDWVPNDNEEAEFVTKTDSRGWSALSYAVVSGHTAVVDAVISLIERAVLPEQVNPIIDDCLPLAMSEVLMSNNQVRGDEAVSVLSCLIKHGAGPTPRQVSLVGSKAGFEAARKCFLDAVCSAVNPLLVGMRLSLLLADAAEMGNEGQRQVALRLQNEVEDLVLEVFERLPQTVDAFREGDIAGSGMDACAVVFAPEKMRPRDETIPSHLFQDDAGGTRVDSGPLEMALQARHQLELFCTQPLVLDYLNRAFTRGLPGLDASEAGAQEADQLKLRMQRNASVQVNAGDGESSGEFSRELLEVLEGSHPVFGSLTLSAGKQFILAQVVARPAFSYSVPAVRMAVDLLVYLLMLALFAKDVLWYEEGTVEVGEVVFFVYVVGAILVEITELWDGREEYMKDHWNALDVAALAFCGGAFLVRVYDPESLWGRALYCAGAPLLLFRTLFFAQFMPAQGPMIEIIFSLAGELLRFCTILLVTMMGFAMSFFALFRHSCTVGSFQTYWSTSIALLRAMLGETKLYDDFTVAAECCYDAVEPSDELHCEDFLMECCHNVESEHFNGLVGKALLAAYNVVMGIILLNLLIAVLSEAYVDVKENIDTESKVTRTLVIRHYMKAVDQDMLPPPLNLVQHAVSTLAMLFGSLTGKTGVFRKAEFYSGLVLFWFVSGLFAVLAGSILWIISWPRGVFMFFLRRSSHSGRVSASAQLVALFCGAAMPLLMLYKWLWASTCGALWRHLADGGAWSNDGGASAGYDEIRSDDSRRPRPHDDGIVGKTLERYGGTAGQGGALNVHQLREFLANPMKDPVVQRDEETRETTVEHVKLLRDNLTEMVGERVGELDAAATARFQSLETSMDGRVDALSEKVDRVDEKLAEILRKLDGAT</sequence>
<evidence type="ECO:0000256" key="4">
    <source>
        <dbReference type="ARBA" id="ARBA00022989"/>
    </source>
</evidence>
<evidence type="ECO:0000313" key="11">
    <source>
        <dbReference type="EMBL" id="CBN74388.1"/>
    </source>
</evidence>
<dbReference type="GO" id="GO:0070679">
    <property type="term" value="F:inositol 1,4,5 trisphosphate binding"/>
    <property type="evidence" value="ECO:0007669"/>
    <property type="project" value="TreeGrafter"/>
</dbReference>
<dbReference type="InParanoid" id="D8LHV7"/>
<feature type="transmembrane region" description="Helical" evidence="9">
    <location>
        <begin position="751"/>
        <end position="772"/>
    </location>
</feature>
<dbReference type="GO" id="GO:0051480">
    <property type="term" value="P:regulation of cytosolic calcium ion concentration"/>
    <property type="evidence" value="ECO:0007669"/>
    <property type="project" value="TreeGrafter"/>
</dbReference>
<dbReference type="GO" id="GO:0034703">
    <property type="term" value="C:cation channel complex"/>
    <property type="evidence" value="ECO:0007669"/>
    <property type="project" value="TreeGrafter"/>
</dbReference>
<dbReference type="Pfam" id="PF00520">
    <property type="entry name" value="Ion_trans"/>
    <property type="match status" value="1"/>
</dbReference>
<evidence type="ECO:0000256" key="6">
    <source>
        <dbReference type="ARBA" id="ARBA00023136"/>
    </source>
</evidence>
<evidence type="ECO:0000259" key="10">
    <source>
        <dbReference type="Pfam" id="PF00520"/>
    </source>
</evidence>
<dbReference type="EMBL" id="FN649738">
    <property type="protein sequence ID" value="CBN74388.1"/>
    <property type="molecule type" value="Genomic_DNA"/>
</dbReference>
<evidence type="ECO:0000256" key="8">
    <source>
        <dbReference type="SAM" id="MobiDB-lite"/>
    </source>
</evidence>
<comment type="subcellular location">
    <subcellularLocation>
        <location evidence="1">Membrane</location>
        <topology evidence="1">Multi-pass membrane protein</topology>
    </subcellularLocation>
</comment>
<dbReference type="OrthoDB" id="6126242at2759"/>
<evidence type="ECO:0000256" key="5">
    <source>
        <dbReference type="ARBA" id="ARBA00023065"/>
    </source>
</evidence>
<dbReference type="Proteomes" id="UP000002630">
    <property type="component" value="Linkage Group LG13"/>
</dbReference>
<dbReference type="Gene3D" id="1.10.287.70">
    <property type="match status" value="1"/>
</dbReference>
<proteinExistence type="predicted"/>
<evidence type="ECO:0000256" key="3">
    <source>
        <dbReference type="ARBA" id="ARBA00022692"/>
    </source>
</evidence>
<dbReference type="GO" id="GO:0005886">
    <property type="term" value="C:plasma membrane"/>
    <property type="evidence" value="ECO:0007669"/>
    <property type="project" value="TreeGrafter"/>
</dbReference>
<dbReference type="STRING" id="2880.D8LHV7"/>
<keyword evidence="6 9" id="KW-0472">Membrane</keyword>
<name>D8LHV7_ECTSI</name>
<protein>
    <submittedName>
        <fullName evidence="11">Ankyrin Repeat Transient Receptor Potential Channel</fullName>
    </submittedName>
</protein>
<keyword evidence="12" id="KW-1185">Reference proteome</keyword>
<feature type="transmembrane region" description="Helical" evidence="9">
    <location>
        <begin position="617"/>
        <end position="634"/>
    </location>
</feature>
<dbReference type="InterPro" id="IPR005821">
    <property type="entry name" value="Ion_trans_dom"/>
</dbReference>
<dbReference type="AlphaFoldDB" id="D8LHV7"/>
<evidence type="ECO:0000313" key="12">
    <source>
        <dbReference type="Proteomes" id="UP000002630"/>
    </source>
</evidence>
<dbReference type="eggNOG" id="KOG3609">
    <property type="taxonomic scope" value="Eukaryota"/>
</dbReference>
<dbReference type="PRINTS" id="PR01097">
    <property type="entry name" value="TRNSRECEPTRP"/>
</dbReference>
<feature type="transmembrane region" description="Helical" evidence="9">
    <location>
        <begin position="588"/>
        <end position="605"/>
    </location>
</feature>
<dbReference type="SUPFAM" id="SSF48403">
    <property type="entry name" value="Ankyrin repeat"/>
    <property type="match status" value="1"/>
</dbReference>
<organism evidence="11 12">
    <name type="scientific">Ectocarpus siliculosus</name>
    <name type="common">Brown alga</name>
    <name type="synonym">Conferva siliculosa</name>
    <dbReference type="NCBI Taxonomy" id="2880"/>
    <lineage>
        <taxon>Eukaryota</taxon>
        <taxon>Sar</taxon>
        <taxon>Stramenopiles</taxon>
        <taxon>Ochrophyta</taxon>
        <taxon>PX clade</taxon>
        <taxon>Phaeophyceae</taxon>
        <taxon>Ectocarpales</taxon>
        <taxon>Ectocarpaceae</taxon>
        <taxon>Ectocarpus</taxon>
    </lineage>
</organism>
<feature type="transmembrane region" description="Helical" evidence="9">
    <location>
        <begin position="846"/>
        <end position="867"/>
    </location>
</feature>
<keyword evidence="5" id="KW-0406">Ion transport</keyword>
<dbReference type="PANTHER" id="PTHR10117:SF54">
    <property type="entry name" value="TRANSIENT RECEPTOR POTENTIAL-GAMMA PROTEIN"/>
    <property type="match status" value="1"/>
</dbReference>
<feature type="domain" description="Ion transport" evidence="10">
    <location>
        <begin position="538"/>
        <end position="781"/>
    </location>
</feature>
<keyword evidence="3 9" id="KW-0812">Transmembrane</keyword>
<evidence type="ECO:0000256" key="7">
    <source>
        <dbReference type="ARBA" id="ARBA00023303"/>
    </source>
</evidence>
<dbReference type="GO" id="GO:0015279">
    <property type="term" value="F:store-operated calcium channel activity"/>
    <property type="evidence" value="ECO:0007669"/>
    <property type="project" value="TreeGrafter"/>
</dbReference>
<feature type="transmembrane region" description="Helical" evidence="9">
    <location>
        <begin position="528"/>
        <end position="547"/>
    </location>
</feature>
<dbReference type="Gene3D" id="1.25.40.20">
    <property type="entry name" value="Ankyrin repeat-containing domain"/>
    <property type="match status" value="1"/>
</dbReference>
<feature type="region of interest" description="Disordered" evidence="8">
    <location>
        <begin position="938"/>
        <end position="958"/>
    </location>
</feature>
<feature type="transmembrane region" description="Helical" evidence="9">
    <location>
        <begin position="559"/>
        <end position="576"/>
    </location>
</feature>
<evidence type="ECO:0000256" key="2">
    <source>
        <dbReference type="ARBA" id="ARBA00022448"/>
    </source>
</evidence>
<feature type="region of interest" description="Disordered" evidence="8">
    <location>
        <begin position="1"/>
        <end position="20"/>
    </location>
</feature>
<dbReference type="InterPro" id="IPR002153">
    <property type="entry name" value="TRPC_channel"/>
</dbReference>
<keyword evidence="11" id="KW-0675">Receptor</keyword>
<dbReference type="EMBL" id="FN648376">
    <property type="protein sequence ID" value="CBN74388.1"/>
    <property type="molecule type" value="Genomic_DNA"/>
</dbReference>
<keyword evidence="7" id="KW-0407">Ion channel</keyword>